<evidence type="ECO:0000259" key="1">
    <source>
        <dbReference type="PROSITE" id="PS51186"/>
    </source>
</evidence>
<gene>
    <name evidence="2" type="ORF">GCM10010954_23120</name>
</gene>
<dbReference type="InterPro" id="IPR000182">
    <property type="entry name" value="GNAT_dom"/>
</dbReference>
<dbReference type="GO" id="GO:0008999">
    <property type="term" value="F:protein-N-terminal-alanine acetyltransferase activity"/>
    <property type="evidence" value="ECO:0007669"/>
    <property type="project" value="TreeGrafter"/>
</dbReference>
<dbReference type="Gene3D" id="3.40.630.30">
    <property type="match status" value="1"/>
</dbReference>
<name>A0A917B6H3_HALAA</name>
<dbReference type="GO" id="GO:0005737">
    <property type="term" value="C:cytoplasm"/>
    <property type="evidence" value="ECO:0007669"/>
    <property type="project" value="TreeGrafter"/>
</dbReference>
<dbReference type="PROSITE" id="PS51186">
    <property type="entry name" value="GNAT"/>
    <property type="match status" value="1"/>
</dbReference>
<dbReference type="PANTHER" id="PTHR43441">
    <property type="entry name" value="RIBOSOMAL-PROTEIN-SERINE ACETYLTRANSFERASE"/>
    <property type="match status" value="1"/>
</dbReference>
<dbReference type="GO" id="GO:1990189">
    <property type="term" value="F:protein N-terminal-serine acetyltransferase activity"/>
    <property type="evidence" value="ECO:0007669"/>
    <property type="project" value="TreeGrafter"/>
</dbReference>
<dbReference type="SUPFAM" id="SSF55729">
    <property type="entry name" value="Acyl-CoA N-acyltransferases (Nat)"/>
    <property type="match status" value="1"/>
</dbReference>
<sequence length="187" mass="21692">MNPILIDFPSEFETERLHIRMPKPGDGPKVYQAVQASRADIKPWLPFAQKDQTEEETEINIREAHIRFLQREDLRMLAFHKETGELICSTGLHRMDWEVPKFEIGYWVDSRFSGKGYTTETVAGLTAFAFRELKAKRVEIRCDAINHRSRAIPEKLDFTLEGVLHNDDVSVDGQQLRDTCVYAKVKR</sequence>
<dbReference type="InterPro" id="IPR051908">
    <property type="entry name" value="Ribosomal_N-acetyltransferase"/>
</dbReference>
<evidence type="ECO:0000313" key="2">
    <source>
        <dbReference type="EMBL" id="GGF23671.1"/>
    </source>
</evidence>
<dbReference type="AlphaFoldDB" id="A0A917B6H3"/>
<dbReference type="EMBL" id="BMEL01000003">
    <property type="protein sequence ID" value="GGF23671.1"/>
    <property type="molecule type" value="Genomic_DNA"/>
</dbReference>
<evidence type="ECO:0000313" key="3">
    <source>
        <dbReference type="Proteomes" id="UP000660110"/>
    </source>
</evidence>
<comment type="caution">
    <text evidence="2">The sequence shown here is derived from an EMBL/GenBank/DDBJ whole genome shotgun (WGS) entry which is preliminary data.</text>
</comment>
<organism evidence="2 3">
    <name type="scientific">Halobacillus andaensis</name>
    <dbReference type="NCBI Taxonomy" id="1176239"/>
    <lineage>
        <taxon>Bacteria</taxon>
        <taxon>Bacillati</taxon>
        <taxon>Bacillota</taxon>
        <taxon>Bacilli</taxon>
        <taxon>Bacillales</taxon>
        <taxon>Bacillaceae</taxon>
        <taxon>Halobacillus</taxon>
    </lineage>
</organism>
<accession>A0A917B6H3</accession>
<feature type="domain" description="N-acetyltransferase" evidence="1">
    <location>
        <begin position="31"/>
        <end position="187"/>
    </location>
</feature>
<dbReference type="Proteomes" id="UP000660110">
    <property type="component" value="Unassembled WGS sequence"/>
</dbReference>
<reference evidence="2" key="1">
    <citation type="journal article" date="2014" name="Int. J. Syst. Evol. Microbiol.">
        <title>Complete genome sequence of Corynebacterium casei LMG S-19264T (=DSM 44701T), isolated from a smear-ripened cheese.</title>
        <authorList>
            <consortium name="US DOE Joint Genome Institute (JGI-PGF)"/>
            <person name="Walter F."/>
            <person name="Albersmeier A."/>
            <person name="Kalinowski J."/>
            <person name="Ruckert C."/>
        </authorList>
    </citation>
    <scope>NUCLEOTIDE SEQUENCE</scope>
    <source>
        <strain evidence="2">CGMCC 1.12153</strain>
    </source>
</reference>
<dbReference type="PANTHER" id="PTHR43441:SF3">
    <property type="entry name" value="ACETYLTRANSFERASE"/>
    <property type="match status" value="1"/>
</dbReference>
<protein>
    <submittedName>
        <fullName evidence="2">Ribosomal-protein-serine acetyltransferase</fullName>
    </submittedName>
</protein>
<proteinExistence type="predicted"/>
<dbReference type="Pfam" id="PF13302">
    <property type="entry name" value="Acetyltransf_3"/>
    <property type="match status" value="1"/>
</dbReference>
<dbReference type="RefSeq" id="WP_188377682.1">
    <property type="nucleotide sequence ID" value="NZ_BMEL01000003.1"/>
</dbReference>
<reference evidence="2" key="2">
    <citation type="submission" date="2020-09" db="EMBL/GenBank/DDBJ databases">
        <authorList>
            <person name="Sun Q."/>
            <person name="Zhou Y."/>
        </authorList>
    </citation>
    <scope>NUCLEOTIDE SEQUENCE</scope>
    <source>
        <strain evidence="2">CGMCC 1.12153</strain>
    </source>
</reference>
<keyword evidence="3" id="KW-1185">Reference proteome</keyword>
<dbReference type="InterPro" id="IPR016181">
    <property type="entry name" value="Acyl_CoA_acyltransferase"/>
</dbReference>